<dbReference type="GO" id="GO:0005524">
    <property type="term" value="F:ATP binding"/>
    <property type="evidence" value="ECO:0007669"/>
    <property type="project" value="UniProtKB-UniRule"/>
</dbReference>
<comment type="catalytic activity">
    <reaction evidence="8">
        <text>L-seryl-[protein] + ATP = O-phospho-L-seryl-[protein] + ADP + H(+)</text>
        <dbReference type="Rhea" id="RHEA:17989"/>
        <dbReference type="Rhea" id="RHEA-COMP:9863"/>
        <dbReference type="Rhea" id="RHEA-COMP:11604"/>
        <dbReference type="ChEBI" id="CHEBI:15378"/>
        <dbReference type="ChEBI" id="CHEBI:29999"/>
        <dbReference type="ChEBI" id="CHEBI:30616"/>
        <dbReference type="ChEBI" id="CHEBI:83421"/>
        <dbReference type="ChEBI" id="CHEBI:456216"/>
        <dbReference type="EC" id="2.7.11.1"/>
    </reaction>
</comment>
<dbReference type="InterPro" id="IPR017441">
    <property type="entry name" value="Protein_kinase_ATP_BS"/>
</dbReference>
<evidence type="ECO:0000256" key="9">
    <source>
        <dbReference type="PROSITE-ProRule" id="PRU10141"/>
    </source>
</evidence>
<dbReference type="EC" id="2.7.11.1" evidence="1"/>
<evidence type="ECO:0000313" key="11">
    <source>
        <dbReference type="EMBL" id="KKZ60010.1"/>
    </source>
</evidence>
<evidence type="ECO:0000256" key="4">
    <source>
        <dbReference type="ARBA" id="ARBA00022741"/>
    </source>
</evidence>
<dbReference type="Gene3D" id="3.30.200.20">
    <property type="entry name" value="Phosphorylase Kinase, domain 1"/>
    <property type="match status" value="1"/>
</dbReference>
<dbReference type="InterPro" id="IPR011009">
    <property type="entry name" value="Kinase-like_dom_sf"/>
</dbReference>
<dbReference type="PANTHER" id="PTHR47634">
    <property type="entry name" value="PROTEIN KINASE DOMAIN-CONTAINING PROTEIN-RELATED"/>
    <property type="match status" value="1"/>
</dbReference>
<keyword evidence="4 9" id="KW-0547">Nucleotide-binding</keyword>
<dbReference type="EMBL" id="LCZI01001610">
    <property type="protein sequence ID" value="KKZ60010.1"/>
    <property type="molecule type" value="Genomic_DNA"/>
</dbReference>
<evidence type="ECO:0000259" key="10">
    <source>
        <dbReference type="PROSITE" id="PS50011"/>
    </source>
</evidence>
<evidence type="ECO:0000256" key="7">
    <source>
        <dbReference type="ARBA" id="ARBA00047899"/>
    </source>
</evidence>
<dbReference type="VEuPathDB" id="FungiDB:EMCG_05192"/>
<keyword evidence="6 9" id="KW-0067">ATP-binding</keyword>
<sequence length="409" mass="47332">MAQRHLTRPLWRFSYKSYPFQPLYITPLHCLRSYCLPQHSASRKISSLPQVPSTPRTFPESGVDKIDSFEKIEEERIPNYNPERFYPACLGEVLNDRYQIVGKLGYGATSTVWFCRDLLEPRYVVLKIYILSSRAGREITVYKHLDSIGSDHAGKRCLRMLLDSFEVSGPHGSHICLVHKPLGLSLQEFRSLVPEGVFNMQLLQPTLRQIFAALDYLHTDESIFLKYEEAEFEEPVPRKITNDRTIYTSRPLPITFGVPVLCDLGEARFGNEDNNEDIMPDVYRAPEVILNMNWGYKVDIWNTAMVAWDLSEHNRIFSARNPDGKLDDAYHLAEMIAVLGPPPLEFLRRSEKSLKFWDENGNWRGLAPIPENRSLEELEQRLEERPTAEELILDPWLMEGLYNQQPKTS</sequence>
<organism evidence="11 12">
    <name type="scientific">[Emmonsia] crescens</name>
    <dbReference type="NCBI Taxonomy" id="73230"/>
    <lineage>
        <taxon>Eukaryota</taxon>
        <taxon>Fungi</taxon>
        <taxon>Dikarya</taxon>
        <taxon>Ascomycota</taxon>
        <taxon>Pezizomycotina</taxon>
        <taxon>Eurotiomycetes</taxon>
        <taxon>Eurotiomycetidae</taxon>
        <taxon>Onygenales</taxon>
        <taxon>Ajellomycetaceae</taxon>
        <taxon>Emergomyces</taxon>
    </lineage>
</organism>
<dbReference type="InterPro" id="IPR000719">
    <property type="entry name" value="Prot_kinase_dom"/>
</dbReference>
<dbReference type="PANTHER" id="PTHR47634:SF9">
    <property type="entry name" value="PROTEIN KINASE DOMAIN-CONTAINING PROTEIN-RELATED"/>
    <property type="match status" value="1"/>
</dbReference>
<accession>A0A0G2HQR8</accession>
<keyword evidence="3" id="KW-0808">Transferase</keyword>
<evidence type="ECO:0000256" key="1">
    <source>
        <dbReference type="ARBA" id="ARBA00012513"/>
    </source>
</evidence>
<protein>
    <recommendedName>
        <fullName evidence="1">non-specific serine/threonine protein kinase</fullName>
        <ecNumber evidence="1">2.7.11.1</ecNumber>
    </recommendedName>
</protein>
<dbReference type="PROSITE" id="PS00107">
    <property type="entry name" value="PROTEIN_KINASE_ATP"/>
    <property type="match status" value="1"/>
</dbReference>
<evidence type="ECO:0000256" key="6">
    <source>
        <dbReference type="ARBA" id="ARBA00022840"/>
    </source>
</evidence>
<reference evidence="12" key="1">
    <citation type="journal article" date="2015" name="PLoS Genet.">
        <title>The dynamic genome and transcriptome of the human fungal pathogen Blastomyces and close relative Emmonsia.</title>
        <authorList>
            <person name="Munoz J.F."/>
            <person name="Gauthier G.M."/>
            <person name="Desjardins C.A."/>
            <person name="Gallo J.E."/>
            <person name="Holder J."/>
            <person name="Sullivan T.D."/>
            <person name="Marty A.J."/>
            <person name="Carmen J.C."/>
            <person name="Chen Z."/>
            <person name="Ding L."/>
            <person name="Gujja S."/>
            <person name="Magrini V."/>
            <person name="Misas E."/>
            <person name="Mitreva M."/>
            <person name="Priest M."/>
            <person name="Saif S."/>
            <person name="Whiston E.A."/>
            <person name="Young S."/>
            <person name="Zeng Q."/>
            <person name="Goldman W.E."/>
            <person name="Mardis E.R."/>
            <person name="Taylor J.W."/>
            <person name="McEwen J.G."/>
            <person name="Clay O.K."/>
            <person name="Klein B.S."/>
            <person name="Cuomo C.A."/>
        </authorList>
    </citation>
    <scope>NUCLEOTIDE SEQUENCE [LARGE SCALE GENOMIC DNA]</scope>
    <source>
        <strain evidence="12">UAMH 3008</strain>
    </source>
</reference>
<dbReference type="SUPFAM" id="SSF56112">
    <property type="entry name" value="Protein kinase-like (PK-like)"/>
    <property type="match status" value="1"/>
</dbReference>
<feature type="binding site" evidence="9">
    <location>
        <position position="127"/>
    </location>
    <ligand>
        <name>ATP</name>
        <dbReference type="ChEBI" id="CHEBI:30616"/>
    </ligand>
</feature>
<dbReference type="OrthoDB" id="4205868at2759"/>
<keyword evidence="5" id="KW-0418">Kinase</keyword>
<keyword evidence="2" id="KW-0723">Serine/threonine-protein kinase</keyword>
<dbReference type="InterPro" id="IPR051334">
    <property type="entry name" value="SRPK"/>
</dbReference>
<dbReference type="GO" id="GO:0000245">
    <property type="term" value="P:spliceosomal complex assembly"/>
    <property type="evidence" value="ECO:0007669"/>
    <property type="project" value="TreeGrafter"/>
</dbReference>
<dbReference type="GO" id="GO:0004674">
    <property type="term" value="F:protein serine/threonine kinase activity"/>
    <property type="evidence" value="ECO:0007669"/>
    <property type="project" value="UniProtKB-KW"/>
</dbReference>
<dbReference type="PROSITE" id="PS50011">
    <property type="entry name" value="PROTEIN_KINASE_DOM"/>
    <property type="match status" value="1"/>
</dbReference>
<name>A0A0G2HQR8_9EURO</name>
<feature type="domain" description="Protein kinase" evidence="10">
    <location>
        <begin position="98"/>
        <end position="397"/>
    </location>
</feature>
<evidence type="ECO:0000256" key="2">
    <source>
        <dbReference type="ARBA" id="ARBA00022527"/>
    </source>
</evidence>
<dbReference type="AlphaFoldDB" id="A0A0G2HQR8"/>
<proteinExistence type="predicted"/>
<gene>
    <name evidence="11" type="ORF">EMCG_05192</name>
</gene>
<comment type="caution">
    <text evidence="11">The sequence shown here is derived from an EMBL/GenBank/DDBJ whole genome shotgun (WGS) entry which is preliminary data.</text>
</comment>
<dbReference type="Proteomes" id="UP000034164">
    <property type="component" value="Unassembled WGS sequence"/>
</dbReference>
<dbReference type="Gene3D" id="1.10.510.10">
    <property type="entry name" value="Transferase(Phosphotransferase) domain 1"/>
    <property type="match status" value="1"/>
</dbReference>
<dbReference type="SMART" id="SM00220">
    <property type="entry name" value="S_TKc"/>
    <property type="match status" value="1"/>
</dbReference>
<evidence type="ECO:0000313" key="12">
    <source>
        <dbReference type="Proteomes" id="UP000034164"/>
    </source>
</evidence>
<evidence type="ECO:0000256" key="5">
    <source>
        <dbReference type="ARBA" id="ARBA00022777"/>
    </source>
</evidence>
<dbReference type="GO" id="GO:0050684">
    <property type="term" value="P:regulation of mRNA processing"/>
    <property type="evidence" value="ECO:0007669"/>
    <property type="project" value="TreeGrafter"/>
</dbReference>
<evidence type="ECO:0000256" key="3">
    <source>
        <dbReference type="ARBA" id="ARBA00022679"/>
    </source>
</evidence>
<comment type="catalytic activity">
    <reaction evidence="7">
        <text>L-threonyl-[protein] + ATP = O-phospho-L-threonyl-[protein] + ADP + H(+)</text>
        <dbReference type="Rhea" id="RHEA:46608"/>
        <dbReference type="Rhea" id="RHEA-COMP:11060"/>
        <dbReference type="Rhea" id="RHEA-COMP:11605"/>
        <dbReference type="ChEBI" id="CHEBI:15378"/>
        <dbReference type="ChEBI" id="CHEBI:30013"/>
        <dbReference type="ChEBI" id="CHEBI:30616"/>
        <dbReference type="ChEBI" id="CHEBI:61977"/>
        <dbReference type="ChEBI" id="CHEBI:456216"/>
        <dbReference type="EC" id="2.7.11.1"/>
    </reaction>
</comment>
<evidence type="ECO:0000256" key="8">
    <source>
        <dbReference type="ARBA" id="ARBA00048679"/>
    </source>
</evidence>